<dbReference type="InterPro" id="IPR021136">
    <property type="entry name" value="Flagellar_hook_control-like_C"/>
</dbReference>
<dbReference type="EMBL" id="LWQT01000077">
    <property type="protein sequence ID" value="OAN48182.1"/>
    <property type="molecule type" value="Genomic_DNA"/>
</dbReference>
<evidence type="ECO:0000313" key="4">
    <source>
        <dbReference type="Proteomes" id="UP000078428"/>
    </source>
</evidence>
<feature type="compositionally biased region" description="Basic and acidic residues" evidence="1">
    <location>
        <begin position="66"/>
        <end position="103"/>
    </location>
</feature>
<dbReference type="Pfam" id="PF02120">
    <property type="entry name" value="Flg_hook"/>
    <property type="match status" value="1"/>
</dbReference>
<dbReference type="STRING" id="1285242.A6A04_05380"/>
<feature type="region of interest" description="Disordered" evidence="1">
    <location>
        <begin position="45"/>
        <end position="162"/>
    </location>
</feature>
<comment type="caution">
    <text evidence="3">The sequence shown here is derived from an EMBL/GenBank/DDBJ whole genome shotgun (WGS) entry which is preliminary data.</text>
</comment>
<proteinExistence type="predicted"/>
<dbReference type="Gene3D" id="3.30.750.140">
    <property type="match status" value="1"/>
</dbReference>
<dbReference type="Proteomes" id="UP000078428">
    <property type="component" value="Unassembled WGS sequence"/>
</dbReference>
<feature type="domain" description="Flagellar hook-length control protein-like C-terminal" evidence="2">
    <location>
        <begin position="451"/>
        <end position="534"/>
    </location>
</feature>
<dbReference type="AlphaFoldDB" id="A0A178MHJ5"/>
<keyword evidence="4" id="KW-1185">Reference proteome</keyword>
<dbReference type="RefSeq" id="WP_068494473.1">
    <property type="nucleotide sequence ID" value="NZ_LWQT01000077.1"/>
</dbReference>
<dbReference type="InterPro" id="IPR038610">
    <property type="entry name" value="FliK-like_C_sf"/>
</dbReference>
<feature type="compositionally biased region" description="Polar residues" evidence="1">
    <location>
        <begin position="521"/>
        <end position="538"/>
    </location>
</feature>
<dbReference type="CDD" id="cd17470">
    <property type="entry name" value="T3SS_Flik_C"/>
    <property type="match status" value="1"/>
</dbReference>
<evidence type="ECO:0000313" key="3">
    <source>
        <dbReference type="EMBL" id="OAN48182.1"/>
    </source>
</evidence>
<feature type="region of interest" description="Disordered" evidence="1">
    <location>
        <begin position="511"/>
        <end position="582"/>
    </location>
</feature>
<dbReference type="OrthoDB" id="7203912at2"/>
<reference evidence="3 4" key="1">
    <citation type="submission" date="2016-04" db="EMBL/GenBank/DDBJ databases">
        <title>Draft genome sequence of freshwater magnetotactic bacteria Magnetospirillum marisnigri SP-1 and Magnetospirillum moscoviense BB-1.</title>
        <authorList>
            <person name="Koziaeva V."/>
            <person name="Dziuba M.V."/>
            <person name="Ivanov T.M."/>
            <person name="Kuznetsov B."/>
            <person name="Grouzdev D.S."/>
        </authorList>
    </citation>
    <scope>NUCLEOTIDE SEQUENCE [LARGE SCALE GENOMIC DNA]</scope>
    <source>
        <strain evidence="3 4">SP-1</strain>
    </source>
</reference>
<gene>
    <name evidence="3" type="ORF">A6A04_05380</name>
</gene>
<sequence>MTVQSIDKRLVAEANMTSVTTDKTQPTVSVEDAFVSLLAQTNQRYGAKTADASTPGKVLAQHFNRKAAETKADKAQPTRDEAPAERAPAAKETRAAAKADKARPAQAAAPAAKPAPKDDAPTASAPVSDEDGKTVAAADDNAPRSDADQGDAQTAGQGNAKAEAQQVEASAVAVQQQVVVEIDITVEETVEVVALDASAPVAADADADAGDDGLDLDAVTKGPLAGLSKDDRKRVHDLEKRIVADLDSGDVNDALDAATELVSQLIDKAGQQKTADAQVVQQDRDLFDTMREQINDLSQRLAGTDSHLDIKVQVNQTATDAGAEVSAVDSTLFQVAAETEQMAGDAARHGPQQQGPRLADTAATAQLATQANTAVEQTVDDLRTFSAVLAAQVEAAAQDTKAAPEQRSVTGLAAIGQTQAAEKSSSAQAAQAPRAPRVPLQQQVMEQVSVQIDKAVKDGADTVKIQLKPLELGRIEIKLEVVDGRVSATVTADKPETLALLQKDSKGLEKALEDAGLSPEANATSFSLRNGEQQNTADRGQQGRRGRGHAQGGSDADLPVIDSAQAAQPRRSGGRVGVDISV</sequence>
<protein>
    <recommendedName>
        <fullName evidence="2">Flagellar hook-length control protein-like C-terminal domain-containing protein</fullName>
    </recommendedName>
</protein>
<feature type="compositionally biased region" description="Low complexity" evidence="1">
    <location>
        <begin position="104"/>
        <end position="114"/>
    </location>
</feature>
<evidence type="ECO:0000259" key="2">
    <source>
        <dbReference type="Pfam" id="PF02120"/>
    </source>
</evidence>
<name>A0A178MHJ5_9PROT</name>
<organism evidence="3 4">
    <name type="scientific">Paramagnetospirillum marisnigri</name>
    <dbReference type="NCBI Taxonomy" id="1285242"/>
    <lineage>
        <taxon>Bacteria</taxon>
        <taxon>Pseudomonadati</taxon>
        <taxon>Pseudomonadota</taxon>
        <taxon>Alphaproteobacteria</taxon>
        <taxon>Rhodospirillales</taxon>
        <taxon>Magnetospirillaceae</taxon>
        <taxon>Paramagnetospirillum</taxon>
    </lineage>
</organism>
<accession>A0A178MHJ5</accession>
<evidence type="ECO:0000256" key="1">
    <source>
        <dbReference type="SAM" id="MobiDB-lite"/>
    </source>
</evidence>